<evidence type="ECO:0000256" key="3">
    <source>
        <dbReference type="ARBA" id="ARBA00022729"/>
    </source>
</evidence>
<comment type="caution">
    <text evidence="6">The sequence shown here is derived from an EMBL/GenBank/DDBJ whole genome shotgun (WGS) entry which is preliminary data.</text>
</comment>
<dbReference type="SUPFAM" id="SSF53850">
    <property type="entry name" value="Periplasmic binding protein-like II"/>
    <property type="match status" value="1"/>
</dbReference>
<dbReference type="EMBL" id="NTME01000011">
    <property type="protein sequence ID" value="PBJ94917.1"/>
    <property type="molecule type" value="Genomic_DNA"/>
</dbReference>
<reference evidence="6 7" key="1">
    <citation type="submission" date="2017-09" db="EMBL/GenBank/DDBJ databases">
        <authorList>
            <person name="Ehlers B."/>
            <person name="Leendertz F.H."/>
        </authorList>
    </citation>
    <scope>NUCLEOTIDE SEQUENCE [LARGE SCALE GENOMIC DNA]</scope>
    <source>
        <strain evidence="6 7">DJ-1</strain>
    </source>
</reference>
<proteinExistence type="inferred from homology"/>
<evidence type="ECO:0000313" key="7">
    <source>
        <dbReference type="Proteomes" id="UP000218102"/>
    </source>
</evidence>
<dbReference type="InterPro" id="IPR051455">
    <property type="entry name" value="Bact_solute-bind_prot3"/>
</dbReference>
<accession>A0A2A3M426</accession>
<feature type="domain" description="Solute-binding protein family 3/N-terminal" evidence="5">
    <location>
        <begin position="39"/>
        <end position="289"/>
    </location>
</feature>
<dbReference type="SMART" id="SM00062">
    <property type="entry name" value="PBPb"/>
    <property type="match status" value="1"/>
</dbReference>
<protein>
    <submittedName>
        <fullName evidence="6">Amino acid ABC transporter substrate-binding protein</fullName>
    </submittedName>
</protein>
<name>A0A2A3M426_PSEDL</name>
<keyword evidence="2" id="KW-0813">Transport</keyword>
<organism evidence="6 7">
    <name type="scientific">Pseudomonas plecoglossicida</name>
    <dbReference type="NCBI Taxonomy" id="70775"/>
    <lineage>
        <taxon>Bacteria</taxon>
        <taxon>Pseudomonadati</taxon>
        <taxon>Pseudomonadota</taxon>
        <taxon>Gammaproteobacteria</taxon>
        <taxon>Pseudomonadales</taxon>
        <taxon>Pseudomonadaceae</taxon>
        <taxon>Pseudomonas</taxon>
    </lineage>
</organism>
<keyword evidence="3 4" id="KW-0732">Signal</keyword>
<dbReference type="GO" id="GO:0005576">
    <property type="term" value="C:extracellular region"/>
    <property type="evidence" value="ECO:0007669"/>
    <property type="project" value="TreeGrafter"/>
</dbReference>
<dbReference type="Proteomes" id="UP000218102">
    <property type="component" value="Unassembled WGS sequence"/>
</dbReference>
<evidence type="ECO:0000256" key="4">
    <source>
        <dbReference type="SAM" id="SignalP"/>
    </source>
</evidence>
<gene>
    <name evidence="6" type="ORF">CMV24_13270</name>
</gene>
<feature type="signal peptide" evidence="4">
    <location>
        <begin position="1"/>
        <end position="21"/>
    </location>
</feature>
<feature type="chain" id="PRO_5012788209" evidence="4">
    <location>
        <begin position="22"/>
        <end position="304"/>
    </location>
</feature>
<comment type="similarity">
    <text evidence="1">Belongs to the bacterial solute-binding protein 3 family.</text>
</comment>
<evidence type="ECO:0000256" key="2">
    <source>
        <dbReference type="ARBA" id="ARBA00022448"/>
    </source>
</evidence>
<dbReference type="PANTHER" id="PTHR30085:SF6">
    <property type="entry name" value="ABC TRANSPORTER GLUTAMINE-BINDING PROTEIN GLNH"/>
    <property type="match status" value="1"/>
</dbReference>
<dbReference type="PANTHER" id="PTHR30085">
    <property type="entry name" value="AMINO ACID ABC TRANSPORTER PERMEASE"/>
    <property type="match status" value="1"/>
</dbReference>
<dbReference type="AlphaFoldDB" id="A0A2A3M426"/>
<evidence type="ECO:0000313" key="6">
    <source>
        <dbReference type="EMBL" id="PBJ94917.1"/>
    </source>
</evidence>
<dbReference type="Gene3D" id="3.40.190.10">
    <property type="entry name" value="Periplasmic binding protein-like II"/>
    <property type="match status" value="2"/>
</dbReference>
<dbReference type="InterPro" id="IPR001638">
    <property type="entry name" value="Solute-binding_3/MltF_N"/>
</dbReference>
<sequence>MKRGSKVTGWCLFSLLSCASADSTVAAADTLGRLRQEQVLNLGFMEGFAPFSSGSDQAPEGYSIDLCQAVVARIRELPGLAGLQVRWHSLAEPEAVRAVGNGQVDLLCTPMVETKTRRGTLDFSIPVFTSGLAALVRRDAPASLLSPLSGSTDNTGPRWRATINAGLSKHSFAVLRGTLSSRWAHERIRQLGLQSTLEEVSTYEEGVQRVADRKVDAFLGDRVVLLAHQARQAERDQLWVPDHLFVMSRVALSMPRGDVDFRLLVDTALSQALSGPQGEALFVRYLGPQSAQDRLLQSLYPLPD</sequence>
<dbReference type="GO" id="GO:0006865">
    <property type="term" value="P:amino acid transport"/>
    <property type="evidence" value="ECO:0007669"/>
    <property type="project" value="TreeGrafter"/>
</dbReference>
<dbReference type="PROSITE" id="PS51257">
    <property type="entry name" value="PROKAR_LIPOPROTEIN"/>
    <property type="match status" value="1"/>
</dbReference>
<dbReference type="RefSeq" id="WP_023662720.1">
    <property type="nucleotide sequence ID" value="NZ_CP010359.1"/>
</dbReference>
<evidence type="ECO:0000259" key="5">
    <source>
        <dbReference type="SMART" id="SM00062"/>
    </source>
</evidence>
<dbReference type="Pfam" id="PF00497">
    <property type="entry name" value="SBP_bac_3"/>
    <property type="match status" value="1"/>
</dbReference>
<evidence type="ECO:0000256" key="1">
    <source>
        <dbReference type="ARBA" id="ARBA00010333"/>
    </source>
</evidence>
<dbReference type="GO" id="GO:0030288">
    <property type="term" value="C:outer membrane-bounded periplasmic space"/>
    <property type="evidence" value="ECO:0007669"/>
    <property type="project" value="TreeGrafter"/>
</dbReference>